<accession>A0ABS7VGK6</accession>
<comment type="caution">
    <text evidence="3">The sequence shown here is derived from an EMBL/GenBank/DDBJ whole genome shotgun (WGS) entry which is preliminary data.</text>
</comment>
<keyword evidence="4" id="KW-1185">Reference proteome</keyword>
<dbReference type="Gene3D" id="2.40.128.590">
    <property type="entry name" value="CpcT/CpeT domain"/>
    <property type="match status" value="1"/>
</dbReference>
<comment type="similarity">
    <text evidence="1">Belongs to the CpcT/CpeT biliprotein lyase family.</text>
</comment>
<dbReference type="GO" id="GO:0016829">
    <property type="term" value="F:lyase activity"/>
    <property type="evidence" value="ECO:0007669"/>
    <property type="project" value="UniProtKB-KW"/>
</dbReference>
<sequence length="205" mass="23648">MARRGCRWWLAVWLMGCGQVWGNPLPPLMGWLNGDFSSRTQAEEDRRFEAAELHARTIWPHEGPGYWLYLEQSLVARPAHPFRQRIFHLTDAGRGELLMVEYTMPKATDFAGAWRDPAKLRTLTPEQLSRRAGCELRLRRLPSGHYEGRNEIGRCPTNFAGADTLVQYIWIGPEHIRLLDRAYDQQGTLRWGSPGEGYVYLRVTP</sequence>
<evidence type="ECO:0000313" key="4">
    <source>
        <dbReference type="Proteomes" id="UP000774958"/>
    </source>
</evidence>
<organism evidence="3 4">
    <name type="scientific">Aeromonas schubertii</name>
    <dbReference type="NCBI Taxonomy" id="652"/>
    <lineage>
        <taxon>Bacteria</taxon>
        <taxon>Pseudomonadati</taxon>
        <taxon>Pseudomonadota</taxon>
        <taxon>Gammaproteobacteria</taxon>
        <taxon>Aeromonadales</taxon>
        <taxon>Aeromonadaceae</taxon>
        <taxon>Aeromonas</taxon>
    </lineage>
</organism>
<evidence type="ECO:0000313" key="3">
    <source>
        <dbReference type="EMBL" id="MBZ6068176.1"/>
    </source>
</evidence>
<proteinExistence type="inferred from homology"/>
<evidence type="ECO:0000256" key="1">
    <source>
        <dbReference type="ARBA" id="ARBA00008206"/>
    </source>
</evidence>
<evidence type="ECO:0000256" key="2">
    <source>
        <dbReference type="ARBA" id="ARBA00023239"/>
    </source>
</evidence>
<protein>
    <submittedName>
        <fullName evidence="3">Chromophore lyase CpcT/CpeT</fullName>
    </submittedName>
</protein>
<dbReference type="Proteomes" id="UP000774958">
    <property type="component" value="Unassembled WGS sequence"/>
</dbReference>
<dbReference type="EMBL" id="JAIRBT010000036">
    <property type="protein sequence ID" value="MBZ6068176.1"/>
    <property type="molecule type" value="Genomic_DNA"/>
</dbReference>
<name>A0ABS7VGK6_9GAMM</name>
<keyword evidence="2 3" id="KW-0456">Lyase</keyword>
<dbReference type="InterPro" id="IPR038672">
    <property type="entry name" value="CpcT/CpeT_sf"/>
</dbReference>
<dbReference type="InterPro" id="IPR010404">
    <property type="entry name" value="CpcT/CpeT"/>
</dbReference>
<gene>
    <name evidence="3" type="ORF">LA374_18505</name>
</gene>
<dbReference type="RefSeq" id="WP_050668061.1">
    <property type="nucleotide sequence ID" value="NZ_CDDB01000109.1"/>
</dbReference>
<dbReference type="Pfam" id="PF06206">
    <property type="entry name" value="CpeT"/>
    <property type="match status" value="1"/>
</dbReference>
<dbReference type="CDD" id="cd16338">
    <property type="entry name" value="CpcT"/>
    <property type="match status" value="1"/>
</dbReference>
<dbReference type="PANTHER" id="PTHR35137:SF1">
    <property type="entry name" value="CHROMOPHORE LYASE CRL, CHLOROPLASTIC"/>
    <property type="match status" value="1"/>
</dbReference>
<dbReference type="PANTHER" id="PTHR35137">
    <property type="entry name" value="CHROMOPHORE LYASE CRL, CHLOROPLASTIC"/>
    <property type="match status" value="1"/>
</dbReference>
<reference evidence="3 4" key="1">
    <citation type="submission" date="2021-09" db="EMBL/GenBank/DDBJ databases">
        <title>Aeromonas schubertii isolated from Asian sea bass.</title>
        <authorList>
            <person name="Pinpimai K."/>
        </authorList>
    </citation>
    <scope>NUCLEOTIDE SEQUENCE [LARGE SCALE GENOMIC DNA]</scope>
    <source>
        <strain evidence="3 4">CHULA2021a</strain>
    </source>
</reference>